<protein>
    <submittedName>
        <fullName evidence="9">Potassium transporter TrkG</fullName>
    </submittedName>
</protein>
<comment type="caution">
    <text evidence="9">The sequence shown here is derived from an EMBL/GenBank/DDBJ whole genome shotgun (WGS) entry which is preliminary data.</text>
</comment>
<organism evidence="9 10">
    <name type="scientific">Rhodocytophaga aerolata</name>
    <dbReference type="NCBI Taxonomy" id="455078"/>
    <lineage>
        <taxon>Bacteria</taxon>
        <taxon>Pseudomonadati</taxon>
        <taxon>Bacteroidota</taxon>
        <taxon>Cytophagia</taxon>
        <taxon>Cytophagales</taxon>
        <taxon>Rhodocytophagaceae</taxon>
        <taxon>Rhodocytophaga</taxon>
    </lineage>
</organism>
<feature type="transmembrane region" description="Helical" evidence="8">
    <location>
        <begin position="340"/>
        <end position="365"/>
    </location>
</feature>
<feature type="transmembrane region" description="Helical" evidence="8">
    <location>
        <begin position="21"/>
        <end position="42"/>
    </location>
</feature>
<dbReference type="PANTHER" id="PTHR32024">
    <property type="entry name" value="TRK SYSTEM POTASSIUM UPTAKE PROTEIN TRKG-RELATED"/>
    <property type="match status" value="1"/>
</dbReference>
<feature type="transmembrane region" description="Helical" evidence="8">
    <location>
        <begin position="504"/>
        <end position="525"/>
    </location>
</feature>
<keyword evidence="4 8" id="KW-0812">Transmembrane</keyword>
<evidence type="ECO:0000313" key="10">
    <source>
        <dbReference type="Proteomes" id="UP001168528"/>
    </source>
</evidence>
<comment type="subcellular location">
    <subcellularLocation>
        <location evidence="1">Cell membrane</location>
        <topology evidence="1">Multi-pass membrane protein</topology>
    </subcellularLocation>
</comment>
<feature type="transmembrane region" description="Helical" evidence="8">
    <location>
        <begin position="276"/>
        <end position="296"/>
    </location>
</feature>
<evidence type="ECO:0000256" key="3">
    <source>
        <dbReference type="ARBA" id="ARBA00022475"/>
    </source>
</evidence>
<dbReference type="RefSeq" id="WP_302040669.1">
    <property type="nucleotide sequence ID" value="NZ_JAUKPO010000023.1"/>
</dbReference>
<evidence type="ECO:0000256" key="1">
    <source>
        <dbReference type="ARBA" id="ARBA00004651"/>
    </source>
</evidence>
<feature type="transmembrane region" description="Helical" evidence="8">
    <location>
        <begin position="126"/>
        <end position="146"/>
    </location>
</feature>
<keyword evidence="7 8" id="KW-0472">Membrane</keyword>
<evidence type="ECO:0000313" key="9">
    <source>
        <dbReference type="EMBL" id="MDO1449866.1"/>
    </source>
</evidence>
<keyword evidence="10" id="KW-1185">Reference proteome</keyword>
<evidence type="ECO:0000256" key="8">
    <source>
        <dbReference type="SAM" id="Phobius"/>
    </source>
</evidence>
<feature type="transmembrane region" description="Helical" evidence="8">
    <location>
        <begin position="221"/>
        <end position="245"/>
    </location>
</feature>
<feature type="transmembrane region" description="Helical" evidence="8">
    <location>
        <begin position="386"/>
        <end position="405"/>
    </location>
</feature>
<feature type="transmembrane region" description="Helical" evidence="8">
    <location>
        <begin position="158"/>
        <end position="181"/>
    </location>
</feature>
<sequence length="600" mass="66238">MLLSIEKLNRLLYNSKARVHSLLNLLTYINSFAAFSLLTYVYGFYLTSSEVSSIFIFLNAVILLYTVIYLVRLLYAFQRITFLRNTIVEIALMGFLVYNGVSYYFFNSNVLYILSQLLGYENVGAFYEVATTLLILLLVGIEVSKVSTRISGVRLKPAVTLIYSFLLIIAMGTGLLMLPAMTNSPSSMAFLEALFTAVSATCVTGLIVVDTATYFTFKGQVVILFLIQIGGIGMVTFATFFALFLKEGVGIKHQSIMQSFLSTESLFSARGLLRQIVLLTLLIESIGFVAIFFAWGREVEFESLGQKLFFSIFHAVSSFCSAGFSLYTNGLYEQPLQRAYILQLVIALLIILGSLGFSSLMDLFSISSLRERLAKPWKDWKLNTKISVYVSFGLIVFGMVIFFILEKNNTLAGLNLMESLIASFFQSVTRTTGFNTVDVTNLHVPTLILLMFLMFIGSSPGSTGGGIKTTTFYIIALSVISSIRGKKIISIDKRTIPNDLLFKAYSVITFAAAYNLVALFILSITEPDLNILHVFFEQVSAFGTVGLSVGIAPQLSAVGKVVLIISMFLGRVGTLTIALAVSRQVISNAYQYPNAYLMVG</sequence>
<name>A0ABT8RCN3_9BACT</name>
<evidence type="ECO:0000256" key="4">
    <source>
        <dbReference type="ARBA" id="ARBA00022692"/>
    </source>
</evidence>
<keyword evidence="6" id="KW-0406">Ion transport</keyword>
<dbReference type="Proteomes" id="UP001168528">
    <property type="component" value="Unassembled WGS sequence"/>
</dbReference>
<gene>
    <name evidence="9" type="ORF">Q0590_26540</name>
</gene>
<proteinExistence type="predicted"/>
<feature type="transmembrane region" description="Helical" evidence="8">
    <location>
        <begin position="561"/>
        <end position="581"/>
    </location>
</feature>
<evidence type="ECO:0000256" key="2">
    <source>
        <dbReference type="ARBA" id="ARBA00022448"/>
    </source>
</evidence>
<feature type="transmembrane region" description="Helical" evidence="8">
    <location>
        <begin position="308"/>
        <end position="328"/>
    </location>
</feature>
<feature type="transmembrane region" description="Helical" evidence="8">
    <location>
        <begin position="87"/>
        <end position="106"/>
    </location>
</feature>
<keyword evidence="5 8" id="KW-1133">Transmembrane helix</keyword>
<evidence type="ECO:0000256" key="5">
    <source>
        <dbReference type="ARBA" id="ARBA00022989"/>
    </source>
</evidence>
<evidence type="ECO:0000256" key="7">
    <source>
        <dbReference type="ARBA" id="ARBA00023136"/>
    </source>
</evidence>
<keyword evidence="3" id="KW-1003">Cell membrane</keyword>
<feature type="transmembrane region" description="Helical" evidence="8">
    <location>
        <begin position="54"/>
        <end position="75"/>
    </location>
</feature>
<accession>A0ABT8RCN3</accession>
<feature type="transmembrane region" description="Helical" evidence="8">
    <location>
        <begin position="465"/>
        <end position="483"/>
    </location>
</feature>
<dbReference type="EMBL" id="JAUKPO010000023">
    <property type="protein sequence ID" value="MDO1449866.1"/>
    <property type="molecule type" value="Genomic_DNA"/>
</dbReference>
<reference evidence="9" key="1">
    <citation type="submission" date="2023-07" db="EMBL/GenBank/DDBJ databases">
        <title>The genome sequence of Rhodocytophaga aerolata KACC 12507.</title>
        <authorList>
            <person name="Zhang X."/>
        </authorList>
    </citation>
    <scope>NUCLEOTIDE SEQUENCE</scope>
    <source>
        <strain evidence="9">KACC 12507</strain>
    </source>
</reference>
<keyword evidence="2" id="KW-0813">Transport</keyword>
<feature type="transmembrane region" description="Helical" evidence="8">
    <location>
        <begin position="440"/>
        <end position="459"/>
    </location>
</feature>
<dbReference type="PANTHER" id="PTHR32024:SF1">
    <property type="entry name" value="KTR SYSTEM POTASSIUM UPTAKE PROTEIN B"/>
    <property type="match status" value="1"/>
</dbReference>
<evidence type="ECO:0000256" key="6">
    <source>
        <dbReference type="ARBA" id="ARBA00023065"/>
    </source>
</evidence>
<dbReference type="InterPro" id="IPR003445">
    <property type="entry name" value="Cat_transpt"/>
</dbReference>
<dbReference type="Pfam" id="PF02386">
    <property type="entry name" value="TrkH"/>
    <property type="match status" value="1"/>
</dbReference>